<gene>
    <name evidence="1" type="ORF">DPMN_047749</name>
</gene>
<evidence type="ECO:0000313" key="1">
    <source>
        <dbReference type="EMBL" id="KAH3741031.1"/>
    </source>
</evidence>
<organism evidence="1 2">
    <name type="scientific">Dreissena polymorpha</name>
    <name type="common">Zebra mussel</name>
    <name type="synonym">Mytilus polymorpha</name>
    <dbReference type="NCBI Taxonomy" id="45954"/>
    <lineage>
        <taxon>Eukaryota</taxon>
        <taxon>Metazoa</taxon>
        <taxon>Spiralia</taxon>
        <taxon>Lophotrochozoa</taxon>
        <taxon>Mollusca</taxon>
        <taxon>Bivalvia</taxon>
        <taxon>Autobranchia</taxon>
        <taxon>Heteroconchia</taxon>
        <taxon>Euheterodonta</taxon>
        <taxon>Imparidentia</taxon>
        <taxon>Neoheterodontei</taxon>
        <taxon>Myida</taxon>
        <taxon>Dreissenoidea</taxon>
        <taxon>Dreissenidae</taxon>
        <taxon>Dreissena</taxon>
    </lineage>
</organism>
<proteinExistence type="predicted"/>
<reference evidence="1" key="1">
    <citation type="journal article" date="2019" name="bioRxiv">
        <title>The Genome of the Zebra Mussel, Dreissena polymorpha: A Resource for Invasive Species Research.</title>
        <authorList>
            <person name="McCartney M.A."/>
            <person name="Auch B."/>
            <person name="Kono T."/>
            <person name="Mallez S."/>
            <person name="Zhang Y."/>
            <person name="Obille A."/>
            <person name="Becker A."/>
            <person name="Abrahante J.E."/>
            <person name="Garbe J."/>
            <person name="Badalamenti J.P."/>
            <person name="Herman A."/>
            <person name="Mangelson H."/>
            <person name="Liachko I."/>
            <person name="Sullivan S."/>
            <person name="Sone E.D."/>
            <person name="Koren S."/>
            <person name="Silverstein K.A.T."/>
            <person name="Beckman K.B."/>
            <person name="Gohl D.M."/>
        </authorList>
    </citation>
    <scope>NUCLEOTIDE SEQUENCE</scope>
    <source>
        <strain evidence="1">Duluth1</strain>
        <tissue evidence="1">Whole animal</tissue>
    </source>
</reference>
<reference evidence="1" key="2">
    <citation type="submission" date="2020-11" db="EMBL/GenBank/DDBJ databases">
        <authorList>
            <person name="McCartney M.A."/>
            <person name="Auch B."/>
            <person name="Kono T."/>
            <person name="Mallez S."/>
            <person name="Becker A."/>
            <person name="Gohl D.M."/>
            <person name="Silverstein K.A.T."/>
            <person name="Koren S."/>
            <person name="Bechman K.B."/>
            <person name="Herman A."/>
            <person name="Abrahante J.E."/>
            <person name="Garbe J."/>
        </authorList>
    </citation>
    <scope>NUCLEOTIDE SEQUENCE</scope>
    <source>
        <strain evidence="1">Duluth1</strain>
        <tissue evidence="1">Whole animal</tissue>
    </source>
</reference>
<dbReference type="AlphaFoldDB" id="A0A9D4D8A4"/>
<keyword evidence="2" id="KW-1185">Reference proteome</keyword>
<name>A0A9D4D8A4_DREPO</name>
<accession>A0A9D4D8A4</accession>
<dbReference type="Proteomes" id="UP000828390">
    <property type="component" value="Unassembled WGS sequence"/>
</dbReference>
<sequence>MFMELKRPKHSKTAASMLMMLVEEQSITKHRLGLPEGEGPLPLQNQGPKLLLYQKRRPPLNQPLHQAPPQLTRSPSGPALDWPGHIGQPMRFQMPRNIIMRSSPSAALLRQAADLLNYTIPAPAPCCKGNKEAWTCKYRNCGSVSTGPLHGGVIRFLVTTNDHLLKELDVTRERHQHKGESD</sequence>
<comment type="caution">
    <text evidence="1">The sequence shown here is derived from an EMBL/GenBank/DDBJ whole genome shotgun (WGS) entry which is preliminary data.</text>
</comment>
<protein>
    <submittedName>
        <fullName evidence="1">Uncharacterized protein</fullName>
    </submittedName>
</protein>
<evidence type="ECO:0000313" key="2">
    <source>
        <dbReference type="Proteomes" id="UP000828390"/>
    </source>
</evidence>
<dbReference type="EMBL" id="JAIWYP010000011">
    <property type="protein sequence ID" value="KAH3741031.1"/>
    <property type="molecule type" value="Genomic_DNA"/>
</dbReference>